<dbReference type="PANTHER" id="PTHR13621">
    <property type="entry name" value="PROLINE-RICH PROTEIN PRCC"/>
    <property type="match status" value="1"/>
</dbReference>
<evidence type="ECO:0000313" key="3">
    <source>
        <dbReference type="Proteomes" id="UP000076584"/>
    </source>
</evidence>
<feature type="region of interest" description="Disordered" evidence="1">
    <location>
        <begin position="1"/>
        <end position="247"/>
    </location>
</feature>
<organism evidence="2 3">
    <name type="scientific">Colletotrichum incanum</name>
    <name type="common">Soybean anthracnose fungus</name>
    <dbReference type="NCBI Taxonomy" id="1573173"/>
    <lineage>
        <taxon>Eukaryota</taxon>
        <taxon>Fungi</taxon>
        <taxon>Dikarya</taxon>
        <taxon>Ascomycota</taxon>
        <taxon>Pezizomycotina</taxon>
        <taxon>Sordariomycetes</taxon>
        <taxon>Hypocreomycetidae</taxon>
        <taxon>Glomerellales</taxon>
        <taxon>Glomerellaceae</taxon>
        <taxon>Colletotrichum</taxon>
        <taxon>Colletotrichum spaethianum species complex</taxon>
    </lineage>
</organism>
<gene>
    <name evidence="2" type="ORF">CI238_12118</name>
</gene>
<name>A0A161W8F6_COLIC</name>
<reference evidence="2 3" key="1">
    <citation type="submission" date="2015-06" db="EMBL/GenBank/DDBJ databases">
        <title>Survival trade-offs in plant roots during colonization by closely related pathogenic and mutualistic fungi.</title>
        <authorList>
            <person name="Hacquard S."/>
            <person name="Kracher B."/>
            <person name="Hiruma K."/>
            <person name="Weinman A."/>
            <person name="Muench P."/>
            <person name="Garrido Oter R."/>
            <person name="Ver Loren van Themaat E."/>
            <person name="Dallerey J.-F."/>
            <person name="Damm U."/>
            <person name="Henrissat B."/>
            <person name="Lespinet O."/>
            <person name="Thon M."/>
            <person name="Kemen E."/>
            <person name="McHardy A.C."/>
            <person name="Schulze-Lefert P."/>
            <person name="O'Connell R.J."/>
        </authorList>
    </citation>
    <scope>NUCLEOTIDE SEQUENCE [LARGE SCALE GENOMIC DNA]</scope>
    <source>
        <strain evidence="2 3">MAFF 238704</strain>
    </source>
</reference>
<feature type="region of interest" description="Disordered" evidence="1">
    <location>
        <begin position="371"/>
        <end position="390"/>
    </location>
</feature>
<accession>A0A161W8F6</accession>
<dbReference type="InterPro" id="IPR018800">
    <property type="entry name" value="PRCC"/>
</dbReference>
<dbReference type="EMBL" id="LFIW01001942">
    <property type="protein sequence ID" value="KZL80248.1"/>
    <property type="molecule type" value="Genomic_DNA"/>
</dbReference>
<comment type="caution">
    <text evidence="2">The sequence shown here is derived from an EMBL/GenBank/DDBJ whole genome shotgun (WGS) entry which is preliminary data.</text>
</comment>
<dbReference type="AlphaFoldDB" id="A0A161W8F6"/>
<keyword evidence="3" id="KW-1185">Reference proteome</keyword>
<protein>
    <submittedName>
        <fullName evidence="2">Uncharacterized protein</fullName>
    </submittedName>
</protein>
<dbReference type="STRING" id="1573173.A0A161W8F6"/>
<dbReference type="OrthoDB" id="2555634at2759"/>
<proteinExistence type="predicted"/>
<evidence type="ECO:0000256" key="1">
    <source>
        <dbReference type="SAM" id="MobiDB-lite"/>
    </source>
</evidence>
<evidence type="ECO:0000313" key="2">
    <source>
        <dbReference type="EMBL" id="KZL80248.1"/>
    </source>
</evidence>
<feature type="compositionally biased region" description="Low complexity" evidence="1">
    <location>
        <begin position="215"/>
        <end position="226"/>
    </location>
</feature>
<dbReference type="GO" id="GO:0005634">
    <property type="term" value="C:nucleus"/>
    <property type="evidence" value="ECO:0007669"/>
    <property type="project" value="TreeGrafter"/>
</dbReference>
<sequence length="390" mass="40791">MGLVDYSESSGSEDEAPVKPTTTKPASTTGKKPFQKVVDRSNPGKIVVNLPSTQSENPKPSSDEPPTKRARTGKSGLFSGFNSFLPAPKNTAKAAPAQSSNNSSSRPVFQLKTGAEPGFSRERGGGDGEGPSGTGGGGGMSLPAPKAQAQPTIPEGMTPADEVKLVGKPMMFKPLSVARKPKKKTPSSVPATTPKPTSTGDRGSQAKDTPPPAPATATAPAPASAAKKVSLFSIETDDAPSDAAPASGAYEPLFETEQPTDNGYADYAAQAGWSAPTTAPDSANSLDTIADDLNLSAAARRELFGRQKGGGAPQTASRVINFNTDQEYKHNEELRASGQQQIHNPVRSIAPGKHNLRQLVNQVQNQREALEDSFAKGKSNRKEASNRYGW</sequence>
<feature type="compositionally biased region" description="Polar residues" evidence="1">
    <location>
        <begin position="50"/>
        <end position="60"/>
    </location>
</feature>
<feature type="compositionally biased region" description="Polar residues" evidence="1">
    <location>
        <begin position="20"/>
        <end position="30"/>
    </location>
</feature>
<dbReference type="PANTHER" id="PTHR13621:SF2">
    <property type="entry name" value="PROLINE-RICH PROTEIN PRCC"/>
    <property type="match status" value="1"/>
</dbReference>
<dbReference type="Pfam" id="PF10253">
    <property type="entry name" value="PRCC"/>
    <property type="match status" value="1"/>
</dbReference>
<feature type="compositionally biased region" description="Gly residues" evidence="1">
    <location>
        <begin position="127"/>
        <end position="140"/>
    </location>
</feature>
<feature type="compositionally biased region" description="Low complexity" evidence="1">
    <location>
        <begin position="86"/>
        <end position="105"/>
    </location>
</feature>
<feature type="compositionally biased region" description="Polar residues" evidence="1">
    <location>
        <begin position="186"/>
        <end position="202"/>
    </location>
</feature>
<dbReference type="Proteomes" id="UP000076584">
    <property type="component" value="Unassembled WGS sequence"/>
</dbReference>